<evidence type="ECO:0000259" key="4">
    <source>
        <dbReference type="PROSITE" id="PS50893"/>
    </source>
</evidence>
<evidence type="ECO:0000256" key="3">
    <source>
        <dbReference type="ARBA" id="ARBA00022840"/>
    </source>
</evidence>
<dbReference type="InterPro" id="IPR027417">
    <property type="entry name" value="P-loop_NTPase"/>
</dbReference>
<dbReference type="STRING" id="29554.MCAN360_0159"/>
<dbReference type="InterPro" id="IPR050093">
    <property type="entry name" value="ABC_SmlMolc_Importer"/>
</dbReference>
<dbReference type="PROSITE" id="PS00211">
    <property type="entry name" value="ABC_TRANSPORTER_1"/>
    <property type="match status" value="1"/>
</dbReference>
<keyword evidence="6" id="KW-1185">Reference proteome</keyword>
<dbReference type="InterPro" id="IPR003593">
    <property type="entry name" value="AAA+_ATPase"/>
</dbReference>
<dbReference type="GO" id="GO:0043190">
    <property type="term" value="C:ATP-binding cassette (ABC) transporter complex"/>
    <property type="evidence" value="ECO:0007669"/>
    <property type="project" value="InterPro"/>
</dbReference>
<dbReference type="Pfam" id="PF08402">
    <property type="entry name" value="TOBE_2"/>
    <property type="match status" value="1"/>
</dbReference>
<dbReference type="InterPro" id="IPR008995">
    <property type="entry name" value="Mo/tungstate-bd_C_term_dom"/>
</dbReference>
<evidence type="ECO:0000256" key="2">
    <source>
        <dbReference type="ARBA" id="ARBA00022741"/>
    </source>
</evidence>
<dbReference type="GO" id="GO:0005524">
    <property type="term" value="F:ATP binding"/>
    <property type="evidence" value="ECO:0007669"/>
    <property type="project" value="UniProtKB-KW"/>
</dbReference>
<feature type="domain" description="ABC transporter" evidence="4">
    <location>
        <begin position="30"/>
        <end position="350"/>
    </location>
</feature>
<dbReference type="InterPro" id="IPR017871">
    <property type="entry name" value="ABC_transporter-like_CS"/>
</dbReference>
<evidence type="ECO:0000313" key="5">
    <source>
        <dbReference type="EMBL" id="BAP39413.1"/>
    </source>
</evidence>
<dbReference type="GO" id="GO:0016887">
    <property type="term" value="F:ATP hydrolysis activity"/>
    <property type="evidence" value="ECO:0007669"/>
    <property type="project" value="InterPro"/>
</dbReference>
<dbReference type="GO" id="GO:0022857">
    <property type="term" value="F:transmembrane transporter activity"/>
    <property type="evidence" value="ECO:0007669"/>
    <property type="project" value="InterPro"/>
</dbReference>
<protein>
    <submittedName>
        <fullName evidence="5">Spermidine/putrescine ABC transporter ATP-binding protein potA</fullName>
    </submittedName>
</protein>
<name>A0A077L8P5_9BACT</name>
<dbReference type="Proteomes" id="UP000031641">
    <property type="component" value="Chromosome"/>
</dbReference>
<sequence length="476" mass="55625">MNITIKKQNHKMKGINMKKKKIIKNNSSIIELVDVVKEFEDKTVLDNVNLKIEKGEFITLLGPSGSGKTTILRIIGGFEWVTRGEVKLHGKDIKDLSPHKRDVSTIFQDYALFPHLNVENNIKYGLRLKRIKKDNVPKHFQNKLSVQRKKWQKFADLKMKNLDKEFELYEKELSTNSQLSQRKRNKYQQWIDDMDFKYSYWENYVDLKTEAYEKRYLTRKITNEEMDKEVKDIMALVGLTGNEKKNVNFLSGGMKQRVALARSLVIEPEILLLDEPLSALDAKIREKMQILLRDIQQKLKLTFIFVTHDRNEALQLSDRIAVIRDGKVEQFTTPKELYDYPVNKWVANFIGDSNFFNATFIKKNKVKFLSKTFDTIHDEFEPGEALDALIRPEDIVITRVKSKAKLVGVIVKSTYGGSYYNYDIEVKDKIIHVETSSKHAVGKEVFLDWDIDSIHLMKKDKKMQENEKEMDLTNES</sequence>
<dbReference type="InterPro" id="IPR003439">
    <property type="entry name" value="ABC_transporter-like_ATP-bd"/>
</dbReference>
<dbReference type="HOGENOM" id="CLU_000604_1_1_14"/>
<keyword evidence="3 5" id="KW-0067">ATP-binding</keyword>
<evidence type="ECO:0000256" key="1">
    <source>
        <dbReference type="ARBA" id="ARBA00022448"/>
    </source>
</evidence>
<dbReference type="Gene3D" id="2.40.50.100">
    <property type="match status" value="1"/>
</dbReference>
<organism evidence="5 6">
    <name type="scientific">Metamycoplasma canadense</name>
    <dbReference type="NCBI Taxonomy" id="29554"/>
    <lineage>
        <taxon>Bacteria</taxon>
        <taxon>Bacillati</taxon>
        <taxon>Mycoplasmatota</taxon>
        <taxon>Mycoplasmoidales</taxon>
        <taxon>Metamycoplasmataceae</taxon>
        <taxon>Metamycoplasma</taxon>
    </lineage>
</organism>
<gene>
    <name evidence="5" type="primary">potA</name>
    <name evidence="5" type="ORF">MCAN360_0159</name>
</gene>
<dbReference type="PANTHER" id="PTHR42781">
    <property type="entry name" value="SPERMIDINE/PUTRESCINE IMPORT ATP-BINDING PROTEIN POTA"/>
    <property type="match status" value="1"/>
</dbReference>
<dbReference type="KEGG" id="mcan:MCAN360_0159"/>
<keyword evidence="1" id="KW-0813">Transport</keyword>
<accession>A0A077L8P5</accession>
<dbReference type="SMART" id="SM00382">
    <property type="entry name" value="AAA"/>
    <property type="match status" value="1"/>
</dbReference>
<proteinExistence type="predicted"/>
<keyword evidence="2" id="KW-0547">Nucleotide-binding</keyword>
<dbReference type="Pfam" id="PF00005">
    <property type="entry name" value="ABC_tran"/>
    <property type="match status" value="1"/>
</dbReference>
<dbReference type="Gene3D" id="3.40.50.300">
    <property type="entry name" value="P-loop containing nucleotide triphosphate hydrolases"/>
    <property type="match status" value="2"/>
</dbReference>
<dbReference type="InterPro" id="IPR013611">
    <property type="entry name" value="Transp-assoc_OB_typ2"/>
</dbReference>
<dbReference type="SUPFAM" id="SSF50331">
    <property type="entry name" value="MOP-like"/>
    <property type="match status" value="1"/>
</dbReference>
<dbReference type="PANTHER" id="PTHR42781:SF4">
    <property type="entry name" value="SPERMIDINE_PUTRESCINE IMPORT ATP-BINDING PROTEIN POTA"/>
    <property type="match status" value="1"/>
</dbReference>
<dbReference type="SUPFAM" id="SSF52540">
    <property type="entry name" value="P-loop containing nucleoside triphosphate hydrolases"/>
    <property type="match status" value="1"/>
</dbReference>
<dbReference type="EMBL" id="AP014631">
    <property type="protein sequence ID" value="BAP39413.1"/>
    <property type="molecule type" value="Genomic_DNA"/>
</dbReference>
<reference evidence="6" key="1">
    <citation type="journal article" date="2014" name="Genome Announc.">
        <title>Complete Genome Sequence of Mycoplasma canadense Strain HAZ 360_1 from Bovine Mastitic Milk in Japan.</title>
        <authorList>
            <person name="Hata E."/>
        </authorList>
    </citation>
    <scope>NUCLEOTIDE SEQUENCE [LARGE SCALE GENOMIC DNA]</scope>
    <source>
        <strain evidence="6">HAZ360_1</strain>
    </source>
</reference>
<dbReference type="AlphaFoldDB" id="A0A077L8P5"/>
<evidence type="ECO:0000313" key="6">
    <source>
        <dbReference type="Proteomes" id="UP000031641"/>
    </source>
</evidence>
<dbReference type="PROSITE" id="PS50893">
    <property type="entry name" value="ABC_TRANSPORTER_2"/>
    <property type="match status" value="1"/>
</dbReference>